<dbReference type="EMBL" id="HACG01014384">
    <property type="protein sequence ID" value="CEK61249.1"/>
    <property type="molecule type" value="Transcribed_RNA"/>
</dbReference>
<organism evidence="1">
    <name type="scientific">Arion vulgaris</name>
    <dbReference type="NCBI Taxonomy" id="1028688"/>
    <lineage>
        <taxon>Eukaryota</taxon>
        <taxon>Metazoa</taxon>
        <taxon>Spiralia</taxon>
        <taxon>Lophotrochozoa</taxon>
        <taxon>Mollusca</taxon>
        <taxon>Gastropoda</taxon>
        <taxon>Heterobranchia</taxon>
        <taxon>Euthyneura</taxon>
        <taxon>Panpulmonata</taxon>
        <taxon>Eupulmonata</taxon>
        <taxon>Stylommatophora</taxon>
        <taxon>Helicina</taxon>
        <taxon>Arionoidea</taxon>
        <taxon>Arionidae</taxon>
        <taxon>Arion</taxon>
    </lineage>
</organism>
<accession>A0A0B6YY06</accession>
<feature type="non-terminal residue" evidence="1">
    <location>
        <position position="71"/>
    </location>
</feature>
<feature type="non-terminal residue" evidence="1">
    <location>
        <position position="1"/>
    </location>
</feature>
<reference evidence="1" key="1">
    <citation type="submission" date="2014-12" db="EMBL/GenBank/DDBJ databases">
        <title>Insight into the proteome of Arion vulgaris.</title>
        <authorList>
            <person name="Aradska J."/>
            <person name="Bulat T."/>
            <person name="Smidak R."/>
            <person name="Sarate P."/>
            <person name="Gangsoo J."/>
            <person name="Sialana F."/>
            <person name="Bilban M."/>
            <person name="Lubec G."/>
        </authorList>
    </citation>
    <scope>NUCLEOTIDE SEQUENCE</scope>
    <source>
        <tissue evidence="1">Skin</tissue>
    </source>
</reference>
<evidence type="ECO:0000313" key="1">
    <source>
        <dbReference type="EMBL" id="CEK61249.1"/>
    </source>
</evidence>
<name>A0A0B6YY06_9EUPU</name>
<gene>
    <name evidence="1" type="primary">ORF41739</name>
</gene>
<protein>
    <submittedName>
        <fullName evidence="1">Uncharacterized protein</fullName>
    </submittedName>
</protein>
<proteinExistence type="predicted"/>
<dbReference type="AlphaFoldDB" id="A0A0B6YY06"/>
<sequence>VLVFCTKYINKQTTYYSLKKNIFFDDISNKAQVSNMCRMFCFKTNGKPEASNHRSMYILTSDVGPVKVSDV</sequence>